<name>A0A0H3J996_CLOPA</name>
<dbReference type="Gene3D" id="3.90.1720.10">
    <property type="entry name" value="endopeptidase domain like (from Nostoc punctiforme)"/>
    <property type="match status" value="1"/>
</dbReference>
<reference evidence="11" key="2">
    <citation type="submission" date="2015-10" db="EMBL/GenBank/DDBJ databases">
        <title>Improved Draft Genome Sequence of Clostridium pasteurianum Strain ATCC 6013 (DSM 525) Using a Hybrid Next-Generation Sequencing Approach.</title>
        <authorList>
            <person name="Pyne M.E."/>
            <person name="Utturkar S.M."/>
            <person name="Brown S.D."/>
            <person name="Moo-Young M."/>
            <person name="Chung D.A."/>
            <person name="Chou P.C."/>
        </authorList>
    </citation>
    <scope>NUCLEOTIDE SEQUENCE</scope>
    <source>
        <strain evidence="11">ATCC 6013</strain>
    </source>
</reference>
<dbReference type="AlphaFoldDB" id="A0A0H3J996"/>
<proteinExistence type="inferred from homology"/>
<dbReference type="RefSeq" id="WP_003447474.1">
    <property type="nucleotide sequence ID" value="NZ_ANZB01000015.1"/>
</dbReference>
<evidence type="ECO:0000256" key="5">
    <source>
        <dbReference type="ARBA" id="ARBA00022807"/>
    </source>
</evidence>
<feature type="coiled-coil region" evidence="6">
    <location>
        <begin position="32"/>
        <end position="108"/>
    </location>
</feature>
<dbReference type="Proteomes" id="UP000030905">
    <property type="component" value="Chromosome"/>
</dbReference>
<dbReference type="GeneID" id="93074659"/>
<gene>
    <name evidence="10" type="ORF">CLPA_c25240</name>
    <name evidence="11" type="ORF">CP6013_00656</name>
</gene>
<dbReference type="Proteomes" id="UP000028042">
    <property type="component" value="Unassembled WGS sequence"/>
</dbReference>
<dbReference type="PANTHER" id="PTHR47053:SF1">
    <property type="entry name" value="MUREIN DD-ENDOPEPTIDASE MEPH-RELATED"/>
    <property type="match status" value="1"/>
</dbReference>
<dbReference type="KEGG" id="cpae:CPAST_c25240"/>
<dbReference type="eggNOG" id="COG0791">
    <property type="taxonomic scope" value="Bacteria"/>
</dbReference>
<evidence type="ECO:0000313" key="10">
    <source>
        <dbReference type="EMBL" id="AJA52581.1"/>
    </source>
</evidence>
<reference evidence="11 12" key="3">
    <citation type="journal article" name="Genome Announc.">
        <title>Improved Draft Genome Sequence of Clostridium pasteurianum Strain ATCC 6013 (DSM 525) Using a Hybrid Next-Generation Sequencing Approach.</title>
        <authorList>
            <person name="Pyne M.E."/>
            <person name="Utturkar S."/>
            <person name="Brown S.D."/>
            <person name="Moo-Young M."/>
            <person name="Chung D.A."/>
            <person name="Chou C.P."/>
        </authorList>
    </citation>
    <scope>NUCLEOTIDE SEQUENCE [LARGE SCALE GENOMIC DNA]</scope>
    <source>
        <strain evidence="11 12">ATCC 6013</strain>
    </source>
</reference>
<dbReference type="Pfam" id="PF24568">
    <property type="entry name" value="CC_PcsB"/>
    <property type="match status" value="1"/>
</dbReference>
<dbReference type="PROSITE" id="PS51935">
    <property type="entry name" value="NLPC_P60"/>
    <property type="match status" value="1"/>
</dbReference>
<evidence type="ECO:0000259" key="9">
    <source>
        <dbReference type="PROSITE" id="PS51935"/>
    </source>
</evidence>
<feature type="region of interest" description="Disordered" evidence="7">
    <location>
        <begin position="239"/>
        <end position="288"/>
    </location>
</feature>
<evidence type="ECO:0000256" key="4">
    <source>
        <dbReference type="ARBA" id="ARBA00022801"/>
    </source>
</evidence>
<reference evidence="10 13" key="1">
    <citation type="journal article" date="2015" name="Genome Announc.">
        <title>Complete Genome Sequence of the Nitrogen-Fixing and Solvent-Producing Clostridium pasteurianum DSM 525.</title>
        <authorList>
            <person name="Poehlein A."/>
            <person name="Grosse-Honebrink A."/>
            <person name="Zhang Y."/>
            <person name="Minton N.P."/>
            <person name="Daniel R."/>
        </authorList>
    </citation>
    <scope>NUCLEOTIDE SEQUENCE [LARGE SCALE GENOMIC DNA]</scope>
    <source>
        <strain evidence="10">DSM 525</strain>
        <strain evidence="13">DSM 525 / ATCC 6013</strain>
    </source>
</reference>
<evidence type="ECO:0000256" key="6">
    <source>
        <dbReference type="SAM" id="Coils"/>
    </source>
</evidence>
<dbReference type="SUPFAM" id="SSF54001">
    <property type="entry name" value="Cysteine proteinases"/>
    <property type="match status" value="1"/>
</dbReference>
<evidence type="ECO:0000313" key="13">
    <source>
        <dbReference type="Proteomes" id="UP000030905"/>
    </source>
</evidence>
<dbReference type="InterPro" id="IPR057309">
    <property type="entry name" value="PcsB_CC"/>
</dbReference>
<evidence type="ECO:0000256" key="8">
    <source>
        <dbReference type="SAM" id="SignalP"/>
    </source>
</evidence>
<keyword evidence="6" id="KW-0175">Coiled coil</keyword>
<dbReference type="eggNOG" id="COG4942">
    <property type="taxonomic scope" value="Bacteria"/>
</dbReference>
<organism evidence="10 13">
    <name type="scientific">Clostridium pasteurianum DSM 525 = ATCC 6013</name>
    <dbReference type="NCBI Taxonomy" id="1262449"/>
    <lineage>
        <taxon>Bacteria</taxon>
        <taxon>Bacillati</taxon>
        <taxon>Bacillota</taxon>
        <taxon>Clostridia</taxon>
        <taxon>Eubacteriales</taxon>
        <taxon>Clostridiaceae</taxon>
        <taxon>Clostridium</taxon>
    </lineage>
</organism>
<feature type="signal peptide" evidence="8">
    <location>
        <begin position="1"/>
        <end position="24"/>
    </location>
</feature>
<keyword evidence="13" id="KW-1185">Reference proteome</keyword>
<sequence length="407" mass="44572">MNKRILSAVLALGVVLTMNVRALAEPSLDEQLNSSQQQYNQEQSTLNEAQKKVSDIELKIEMLDDEIQKNMIEIDNVKGKISKTEADINNAQKSIKRAEQDIKAEKELYNKRMRAMYINGSGGYINILLDSKGVSDLISKVETIKSIAEFNDKIISNLNERRQAVQEKKDKFARDKEKLIVLKSDSEKKLSDLNNKKTQQQPLIAEAKAQQNSAAELSASTKSQIDAIKQRIASAKAAEQAAANASQNNSSNNANSEANRSTNITANNNSNTNVSINRGGSLPASTGGSVSNDSVIAYASSFLGTPYVWGGTSPSPGFDCSGFTQYVYKKFGVSVGRTTYDQIKDGVGVSRDQLKPGDLVFFGTYSNPHHMGMYVGDGMYIHAPHTGDVVKISPLNRSDYLTARRVK</sequence>
<evidence type="ECO:0000256" key="1">
    <source>
        <dbReference type="ARBA" id="ARBA00007074"/>
    </source>
</evidence>
<dbReference type="InterPro" id="IPR038765">
    <property type="entry name" value="Papain-like_cys_pep_sf"/>
</dbReference>
<dbReference type="Pfam" id="PF00877">
    <property type="entry name" value="NLPC_P60"/>
    <property type="match status" value="1"/>
</dbReference>
<dbReference type="GO" id="GO:0008234">
    <property type="term" value="F:cysteine-type peptidase activity"/>
    <property type="evidence" value="ECO:0007669"/>
    <property type="project" value="UniProtKB-KW"/>
</dbReference>
<dbReference type="InterPro" id="IPR000064">
    <property type="entry name" value="NLP_P60_dom"/>
</dbReference>
<keyword evidence="3 8" id="KW-0732">Signal</keyword>
<keyword evidence="4" id="KW-0378">Hydrolase</keyword>
<keyword evidence="2" id="KW-0645">Protease</keyword>
<dbReference type="EMBL" id="CP009268">
    <property type="protein sequence ID" value="AJA52581.1"/>
    <property type="molecule type" value="Genomic_DNA"/>
</dbReference>
<feature type="coiled-coil region" evidence="6">
    <location>
        <begin position="155"/>
        <end position="196"/>
    </location>
</feature>
<dbReference type="Gene3D" id="6.10.250.3150">
    <property type="match status" value="1"/>
</dbReference>
<evidence type="ECO:0000256" key="7">
    <source>
        <dbReference type="SAM" id="MobiDB-lite"/>
    </source>
</evidence>
<dbReference type="InterPro" id="IPR051202">
    <property type="entry name" value="Peptidase_C40"/>
</dbReference>
<evidence type="ECO:0000256" key="2">
    <source>
        <dbReference type="ARBA" id="ARBA00022670"/>
    </source>
</evidence>
<protein>
    <submittedName>
        <fullName evidence="11">NLP/P60 protein</fullName>
    </submittedName>
    <submittedName>
        <fullName evidence="10">Protein P54</fullName>
    </submittedName>
</protein>
<feature type="compositionally biased region" description="Low complexity" evidence="7">
    <location>
        <begin position="239"/>
        <end position="278"/>
    </location>
</feature>
<dbReference type="PATRIC" id="fig|1262449.3.peg.3511"/>
<dbReference type="KEGG" id="cpat:CLPA_c25240"/>
<dbReference type="EMBL" id="JPGY02000001">
    <property type="protein sequence ID" value="KRU11409.1"/>
    <property type="molecule type" value="Genomic_DNA"/>
</dbReference>
<evidence type="ECO:0000256" key="3">
    <source>
        <dbReference type="ARBA" id="ARBA00022729"/>
    </source>
</evidence>
<evidence type="ECO:0000313" key="12">
    <source>
        <dbReference type="Proteomes" id="UP000028042"/>
    </source>
</evidence>
<accession>A0A0H3J996</accession>
<dbReference type="GO" id="GO:0006508">
    <property type="term" value="P:proteolysis"/>
    <property type="evidence" value="ECO:0007669"/>
    <property type="project" value="UniProtKB-KW"/>
</dbReference>
<feature type="chain" id="PRO_5033226368" evidence="8">
    <location>
        <begin position="25"/>
        <end position="407"/>
    </location>
</feature>
<evidence type="ECO:0000313" key="11">
    <source>
        <dbReference type="EMBL" id="KRU11409.1"/>
    </source>
</evidence>
<feature type="domain" description="NlpC/P60" evidence="9">
    <location>
        <begin position="289"/>
        <end position="407"/>
    </location>
</feature>
<comment type="similarity">
    <text evidence="1">Belongs to the peptidase C40 family.</text>
</comment>
<dbReference type="PANTHER" id="PTHR47053">
    <property type="entry name" value="MUREIN DD-ENDOPEPTIDASE MEPH-RELATED"/>
    <property type="match status" value="1"/>
</dbReference>
<keyword evidence="5" id="KW-0788">Thiol protease</keyword>